<dbReference type="Proteomes" id="UP000012128">
    <property type="component" value="Unassembled WGS sequence"/>
</dbReference>
<dbReference type="AlphaFoldDB" id="M6G5W1"/>
<sequence>MLIYFLYFFIKNADSADSSSTYRWMIPILAYRSFQGNQDGAVISHTNLLGILFDYQRDDILKTNSIFFFPSIYYSNDQKNKDKTFFFLPFFYTRSYGNSESNFFILGYYQRNSERSNRYNFLYLFDLELYVSDQRKELSLFLGVFNAEFERDRTRWGVFGGILLGYESTPQMTDWNFLWIRYLNSPQEKIQNFLPIYRYGETQEGYSFLAPPILTYHSKDSEGSITLGGLGLIYYQNRSEIEKEESTKIFRGTFVLFRKKALRGFQNYGILGAPFIGGLLWNYEFEEETGFQKMSFLKFIFSRTTYKGKTWNSYFGISPSLWFDEND</sequence>
<evidence type="ECO:0000313" key="1">
    <source>
        <dbReference type="EMBL" id="EMM80140.1"/>
    </source>
</evidence>
<name>M6G5W1_LEPIR</name>
<evidence type="ECO:0000313" key="2">
    <source>
        <dbReference type="Proteomes" id="UP000012128"/>
    </source>
</evidence>
<reference evidence="1 2" key="1">
    <citation type="submission" date="2013-01" db="EMBL/GenBank/DDBJ databases">
        <authorList>
            <person name="Harkins D.M."/>
            <person name="Durkin A.S."/>
            <person name="Brinkac L.M."/>
            <person name="Haft D.H."/>
            <person name="Selengut J.D."/>
            <person name="Sanka R."/>
            <person name="DePew J."/>
            <person name="Purushe J."/>
            <person name="Hospenthal D.R."/>
            <person name="Murray C.K."/>
            <person name="Pimentel G."/>
            <person name="Wasfy M."/>
            <person name="Parker T."/>
            <person name="Miller R.S."/>
            <person name="Vinetz J.M."/>
            <person name="Sutton G.G."/>
            <person name="Nierman W.C."/>
            <person name="Fouts D.E."/>
        </authorList>
    </citation>
    <scope>NUCLEOTIDE SEQUENCE [LARGE SCALE GENOMIC DNA]</scope>
    <source>
        <strain evidence="1 2">2006001854</strain>
    </source>
</reference>
<gene>
    <name evidence="1" type="ORF">LEP1GSC037_1515</name>
</gene>
<accession>M6G5W1</accession>
<proteinExistence type="predicted"/>
<comment type="caution">
    <text evidence="1">The sequence shown here is derived from an EMBL/GenBank/DDBJ whole genome shotgun (WGS) entry which is preliminary data.</text>
</comment>
<dbReference type="NCBIfam" id="NF047486">
    <property type="entry name" value="LA_1737_Cterm"/>
    <property type="match status" value="1"/>
</dbReference>
<protein>
    <submittedName>
        <fullName evidence="1">Uncharacterized protein</fullName>
    </submittedName>
</protein>
<organism evidence="1 2">
    <name type="scientific">Leptospira interrogans str. 2006001854</name>
    <dbReference type="NCBI Taxonomy" id="1001590"/>
    <lineage>
        <taxon>Bacteria</taxon>
        <taxon>Pseudomonadati</taxon>
        <taxon>Spirochaetota</taxon>
        <taxon>Spirochaetia</taxon>
        <taxon>Leptospirales</taxon>
        <taxon>Leptospiraceae</taxon>
        <taxon>Leptospira</taxon>
    </lineage>
</organism>
<dbReference type="EMBL" id="AFLW02000201">
    <property type="protein sequence ID" value="EMM80140.1"/>
    <property type="molecule type" value="Genomic_DNA"/>
</dbReference>